<dbReference type="InterPro" id="IPR036388">
    <property type="entry name" value="WH-like_DNA-bd_sf"/>
</dbReference>
<dbReference type="PANTHER" id="PTHR43132:SF6">
    <property type="entry name" value="HTH-TYPE TRANSCRIPTIONAL REPRESSOR CZRA"/>
    <property type="match status" value="1"/>
</dbReference>
<keyword evidence="6" id="KW-1185">Reference proteome</keyword>
<dbReference type="Pfam" id="PF01022">
    <property type="entry name" value="HTH_5"/>
    <property type="match status" value="1"/>
</dbReference>
<dbReference type="NCBIfam" id="NF033788">
    <property type="entry name" value="HTH_metalloreg"/>
    <property type="match status" value="1"/>
</dbReference>
<dbReference type="InterPro" id="IPR001845">
    <property type="entry name" value="HTH_ArsR_DNA-bd_dom"/>
</dbReference>
<keyword evidence="3" id="KW-0804">Transcription</keyword>
<reference evidence="5" key="1">
    <citation type="submission" date="2022-12" db="EMBL/GenBank/DDBJ databases">
        <title>Reference genome sequencing for broad-spectrum identification of bacterial and archaeal isolates by mass spectrometry.</title>
        <authorList>
            <person name="Sekiguchi Y."/>
            <person name="Tourlousse D.M."/>
        </authorList>
    </citation>
    <scope>NUCLEOTIDE SEQUENCE</scope>
    <source>
        <strain evidence="5">14</strain>
    </source>
</reference>
<dbReference type="CDD" id="cd00090">
    <property type="entry name" value="HTH_ARSR"/>
    <property type="match status" value="1"/>
</dbReference>
<dbReference type="AlphaFoldDB" id="A0A9W6CXN2"/>
<dbReference type="PRINTS" id="PR00778">
    <property type="entry name" value="HTHARSR"/>
</dbReference>
<dbReference type="GO" id="GO:0003677">
    <property type="term" value="F:DNA binding"/>
    <property type="evidence" value="ECO:0007669"/>
    <property type="project" value="UniProtKB-KW"/>
</dbReference>
<dbReference type="PROSITE" id="PS50987">
    <property type="entry name" value="HTH_ARSR_2"/>
    <property type="match status" value="1"/>
</dbReference>
<proteinExistence type="predicted"/>
<keyword evidence="2" id="KW-0238">DNA-binding</keyword>
<gene>
    <name evidence="5" type="ORF">ARHIZOSPH14_13690</name>
</gene>
<dbReference type="InterPro" id="IPR012318">
    <property type="entry name" value="HTH_CRP"/>
</dbReference>
<dbReference type="InterPro" id="IPR051011">
    <property type="entry name" value="Metal_resp_trans_reg"/>
</dbReference>
<dbReference type="InterPro" id="IPR011991">
    <property type="entry name" value="ArsR-like_HTH"/>
</dbReference>
<dbReference type="PANTHER" id="PTHR43132">
    <property type="entry name" value="ARSENICAL RESISTANCE OPERON REPRESSOR ARSR-RELATED"/>
    <property type="match status" value="1"/>
</dbReference>
<evidence type="ECO:0000256" key="1">
    <source>
        <dbReference type="ARBA" id="ARBA00023015"/>
    </source>
</evidence>
<dbReference type="InterPro" id="IPR036390">
    <property type="entry name" value="WH_DNA-bd_sf"/>
</dbReference>
<dbReference type="SMART" id="SM00419">
    <property type="entry name" value="HTH_CRP"/>
    <property type="match status" value="1"/>
</dbReference>
<evidence type="ECO:0000313" key="5">
    <source>
        <dbReference type="EMBL" id="GLI27127.1"/>
    </source>
</evidence>
<comment type="caution">
    <text evidence="5">The sequence shown here is derived from an EMBL/GenBank/DDBJ whole genome shotgun (WGS) entry which is preliminary data.</text>
</comment>
<accession>A0A9W6CXN2</accession>
<dbReference type="EMBL" id="BSDP01000001">
    <property type="protein sequence ID" value="GLI27127.1"/>
    <property type="molecule type" value="Genomic_DNA"/>
</dbReference>
<organism evidence="5 6">
    <name type="scientific">Agromyces rhizosphaerae</name>
    <dbReference type="NCBI Taxonomy" id="88374"/>
    <lineage>
        <taxon>Bacteria</taxon>
        <taxon>Bacillati</taxon>
        <taxon>Actinomycetota</taxon>
        <taxon>Actinomycetes</taxon>
        <taxon>Micrococcales</taxon>
        <taxon>Microbacteriaceae</taxon>
        <taxon>Agromyces</taxon>
    </lineage>
</organism>
<dbReference type="Proteomes" id="UP001144396">
    <property type="component" value="Unassembled WGS sequence"/>
</dbReference>
<dbReference type="SUPFAM" id="SSF46785">
    <property type="entry name" value="Winged helix' DNA-binding domain"/>
    <property type="match status" value="1"/>
</dbReference>
<evidence type="ECO:0000256" key="3">
    <source>
        <dbReference type="ARBA" id="ARBA00023163"/>
    </source>
</evidence>
<protein>
    <recommendedName>
        <fullName evidence="4">HTH arsR-type domain-containing protein</fullName>
    </recommendedName>
</protein>
<dbReference type="GO" id="GO:0003700">
    <property type="term" value="F:DNA-binding transcription factor activity"/>
    <property type="evidence" value="ECO:0007669"/>
    <property type="project" value="InterPro"/>
</dbReference>
<evidence type="ECO:0000313" key="6">
    <source>
        <dbReference type="Proteomes" id="UP001144396"/>
    </source>
</evidence>
<dbReference type="SMART" id="SM00418">
    <property type="entry name" value="HTH_ARSR"/>
    <property type="match status" value="1"/>
</dbReference>
<sequence length="100" mass="11344">MLREAFESTRDLFVAFGDRHRQDIVLVLADGADLTVREVAERIGLSRPATSHHLRILREAGLLGERREGRRTYYHPTFGAAFDLLTGLLRAVEETQGRPE</sequence>
<keyword evidence="1" id="KW-0805">Transcription regulation</keyword>
<dbReference type="Gene3D" id="1.10.10.10">
    <property type="entry name" value="Winged helix-like DNA-binding domain superfamily/Winged helix DNA-binding domain"/>
    <property type="match status" value="1"/>
</dbReference>
<name>A0A9W6CXN2_9MICO</name>
<evidence type="ECO:0000259" key="4">
    <source>
        <dbReference type="PROSITE" id="PS50987"/>
    </source>
</evidence>
<feature type="domain" description="HTH arsR-type" evidence="4">
    <location>
        <begin position="1"/>
        <end position="96"/>
    </location>
</feature>
<evidence type="ECO:0000256" key="2">
    <source>
        <dbReference type="ARBA" id="ARBA00023125"/>
    </source>
</evidence>